<dbReference type="Pfam" id="PF00860">
    <property type="entry name" value="Xan_ur_permease"/>
    <property type="match status" value="1"/>
</dbReference>
<dbReference type="InterPro" id="IPR006043">
    <property type="entry name" value="NCS2"/>
</dbReference>
<evidence type="ECO:0000256" key="6">
    <source>
        <dbReference type="ARBA" id="ARBA00023136"/>
    </source>
</evidence>
<evidence type="ECO:0000256" key="4">
    <source>
        <dbReference type="ARBA" id="ARBA00022692"/>
    </source>
</evidence>
<evidence type="ECO:0000313" key="8">
    <source>
        <dbReference type="EMBL" id="MCW7753384.1"/>
    </source>
</evidence>
<dbReference type="Proteomes" id="UP001209681">
    <property type="component" value="Unassembled WGS sequence"/>
</dbReference>
<comment type="subcellular location">
    <subcellularLocation>
        <location evidence="1">Membrane</location>
        <topology evidence="1">Multi-pass membrane protein</topology>
    </subcellularLocation>
</comment>
<feature type="transmembrane region" description="Helical" evidence="7">
    <location>
        <begin position="101"/>
        <end position="122"/>
    </location>
</feature>
<protein>
    <submittedName>
        <fullName evidence="8">Purine/pyrimidine permease</fullName>
    </submittedName>
</protein>
<organism evidence="8 9">
    <name type="scientific">Desulfobotulus pelophilus</name>
    <dbReference type="NCBI Taxonomy" id="2823377"/>
    <lineage>
        <taxon>Bacteria</taxon>
        <taxon>Pseudomonadati</taxon>
        <taxon>Thermodesulfobacteriota</taxon>
        <taxon>Desulfobacteria</taxon>
        <taxon>Desulfobacterales</taxon>
        <taxon>Desulfobacteraceae</taxon>
        <taxon>Desulfobotulus</taxon>
    </lineage>
</organism>
<keyword evidence="9" id="KW-1185">Reference proteome</keyword>
<reference evidence="8 9" key="1">
    <citation type="submission" date="2022-11" db="EMBL/GenBank/DDBJ databases">
        <title>Desulfobotulus tamanensis H1 sp. nov. - anaerobic, alkaliphilic, sulphate reducing bacterium isolated from terrestrial mud volcano.</title>
        <authorList>
            <person name="Frolova A."/>
            <person name="Merkel A.Y."/>
            <person name="Slobodkin A.I."/>
        </authorList>
    </citation>
    <scope>NUCLEOTIDE SEQUENCE [LARGE SCALE GENOMIC DNA]</scope>
    <source>
        <strain evidence="8 9">H1</strain>
    </source>
</reference>
<evidence type="ECO:0000256" key="7">
    <source>
        <dbReference type="SAM" id="Phobius"/>
    </source>
</evidence>
<feature type="transmembrane region" description="Helical" evidence="7">
    <location>
        <begin position="191"/>
        <end position="207"/>
    </location>
</feature>
<name>A0ABT3N7F2_9BACT</name>
<feature type="transmembrane region" description="Helical" evidence="7">
    <location>
        <begin position="397"/>
        <end position="420"/>
    </location>
</feature>
<feature type="transmembrane region" description="Helical" evidence="7">
    <location>
        <begin position="162"/>
        <end position="179"/>
    </location>
</feature>
<proteinExistence type="inferred from homology"/>
<dbReference type="PANTHER" id="PTHR42810">
    <property type="entry name" value="PURINE PERMEASE C1399.01C-RELATED"/>
    <property type="match status" value="1"/>
</dbReference>
<evidence type="ECO:0000256" key="1">
    <source>
        <dbReference type="ARBA" id="ARBA00004141"/>
    </source>
</evidence>
<dbReference type="PANTHER" id="PTHR42810:SF1">
    <property type="entry name" value="PURINE PERMEASE YWDJ-RELATED"/>
    <property type="match status" value="1"/>
</dbReference>
<keyword evidence="5 7" id="KW-1133">Transmembrane helix</keyword>
<accession>A0ABT3N7F2</accession>
<dbReference type="EMBL" id="JAPFPW010000004">
    <property type="protein sequence ID" value="MCW7753384.1"/>
    <property type="molecule type" value="Genomic_DNA"/>
</dbReference>
<feature type="transmembrane region" description="Helical" evidence="7">
    <location>
        <begin position="79"/>
        <end position="95"/>
    </location>
</feature>
<feature type="transmembrane region" description="Helical" evidence="7">
    <location>
        <begin position="238"/>
        <end position="261"/>
    </location>
</feature>
<keyword evidence="4 7" id="KW-0812">Transmembrane</keyword>
<evidence type="ECO:0000256" key="5">
    <source>
        <dbReference type="ARBA" id="ARBA00022989"/>
    </source>
</evidence>
<feature type="transmembrane region" description="Helical" evidence="7">
    <location>
        <begin position="282"/>
        <end position="307"/>
    </location>
</feature>
<keyword evidence="6 7" id="KW-0472">Membrane</keyword>
<comment type="similarity">
    <text evidence="2">Belongs to the nucleobase:cation symporter-2 (NCS2) (TC 2.A.40) family.</text>
</comment>
<comment type="caution">
    <text evidence="8">The sequence shown here is derived from an EMBL/GenBank/DDBJ whole genome shotgun (WGS) entry which is preliminary data.</text>
</comment>
<evidence type="ECO:0000256" key="3">
    <source>
        <dbReference type="ARBA" id="ARBA00022448"/>
    </source>
</evidence>
<feature type="transmembrane region" description="Helical" evidence="7">
    <location>
        <begin position="134"/>
        <end position="156"/>
    </location>
</feature>
<dbReference type="RefSeq" id="WP_265424252.1">
    <property type="nucleotide sequence ID" value="NZ_JAPFPW010000004.1"/>
</dbReference>
<feature type="transmembrane region" description="Helical" evidence="7">
    <location>
        <begin position="327"/>
        <end position="353"/>
    </location>
</feature>
<dbReference type="NCBIfam" id="NF037981">
    <property type="entry name" value="NCS2_1"/>
    <property type="match status" value="1"/>
</dbReference>
<sequence>MEKQAMQYGLDEWPPPARMLVFGLQWLAVTIVTVIIIGKVVAGLQYSDPGQQLLYMQKLFFVMGAALLFQILWGHRMPLITGPATVLLVAILAGSDSSVDAIYTSIAAGGAFLVLLSITGLFSRMAGLFTPRVVAAILILIALTITPTILNLLLMGASQENILTHLGFALIFFVTMVLADRLLPGIWKSTMMVWAIVGGSFLCLLLLPPDNWRRAGDAGVVAPFFSGFTTSPVWEPGLLISFVICFIALSINDLGSIRALGQIIRPPAMERRVSAGITLSGFANMVAGFFGVIGPVNFSMSVGIVAANGNASRFTMIPTSMGMMTMAFFPAVVAFTWNVPALVVGTLLLYIMCAQMAAGLMVAFGNGEFSFQDGLTLGIPMMLGILVSYMPPEVRVALPPLLVPILGNGFVVGVFAALSLEHIVFRRSRREKAEEEVLSQH</sequence>
<feature type="transmembrane region" description="Helical" evidence="7">
    <location>
        <begin position="54"/>
        <end position="72"/>
    </location>
</feature>
<feature type="transmembrane region" description="Helical" evidence="7">
    <location>
        <begin position="20"/>
        <end position="42"/>
    </location>
</feature>
<gene>
    <name evidence="8" type="ORF">OOT00_05215</name>
</gene>
<evidence type="ECO:0000313" key="9">
    <source>
        <dbReference type="Proteomes" id="UP001209681"/>
    </source>
</evidence>
<evidence type="ECO:0000256" key="2">
    <source>
        <dbReference type="ARBA" id="ARBA00008821"/>
    </source>
</evidence>
<keyword evidence="3" id="KW-0813">Transport</keyword>